<sequence length="182" mass="21597">MKDFNQLKVTFEQLEQQAAELDRRRGEHHQPLFDERLFRGQSRLLTPCVKEAISTFDAINREKQNGLLTSARAEYLTERLFAQLNAIQRELATTTIRGNEPKHSSYYRKPINTLYQELAQHQDWERRLKDMVREKEYLVAHSSFSEQQAAQKALFATEQRLKRCQAAKLKLENQITYRERNQ</sequence>
<organism evidence="1 2">
    <name type="scientific">Vibrio xiamenensis</name>
    <dbReference type="NCBI Taxonomy" id="861298"/>
    <lineage>
        <taxon>Bacteria</taxon>
        <taxon>Pseudomonadati</taxon>
        <taxon>Pseudomonadota</taxon>
        <taxon>Gammaproteobacteria</taxon>
        <taxon>Vibrionales</taxon>
        <taxon>Vibrionaceae</taxon>
        <taxon>Vibrio</taxon>
    </lineage>
</organism>
<dbReference type="InterPro" id="IPR038338">
    <property type="entry name" value="PriC_sf"/>
</dbReference>
<keyword evidence="2" id="KW-1185">Reference proteome</keyword>
<dbReference type="EMBL" id="FNDD01000002">
    <property type="protein sequence ID" value="SDG73915.1"/>
    <property type="molecule type" value="Genomic_DNA"/>
</dbReference>
<evidence type="ECO:0000313" key="1">
    <source>
        <dbReference type="EMBL" id="SDG73915.1"/>
    </source>
</evidence>
<dbReference type="RefSeq" id="WP_093269016.1">
    <property type="nucleotide sequence ID" value="NZ_FNDD01000002.1"/>
</dbReference>
<dbReference type="InterPro" id="IPR010890">
    <property type="entry name" value="PriC"/>
</dbReference>
<dbReference type="STRING" id="861298.SAMN04488136_10294"/>
<gene>
    <name evidence="1" type="ORF">SAMN04488136_10294</name>
</gene>
<reference evidence="1 2" key="1">
    <citation type="submission" date="2016-10" db="EMBL/GenBank/DDBJ databases">
        <authorList>
            <person name="de Groot N.N."/>
        </authorList>
    </citation>
    <scope>NUCLEOTIDE SEQUENCE [LARGE SCALE GENOMIC DNA]</scope>
    <source>
        <strain evidence="1 2">CGMCC 1.10228</strain>
    </source>
</reference>
<protein>
    <submittedName>
        <fullName evidence="1">Restart primosome assembly protein PriC</fullName>
    </submittedName>
</protein>
<dbReference type="OrthoDB" id="6402824at2"/>
<evidence type="ECO:0000313" key="2">
    <source>
        <dbReference type="Proteomes" id="UP000198854"/>
    </source>
</evidence>
<proteinExistence type="predicted"/>
<dbReference type="Gene3D" id="1.20.1270.340">
    <property type="match status" value="1"/>
</dbReference>
<dbReference type="Pfam" id="PF07445">
    <property type="entry name" value="PriC"/>
    <property type="match status" value="1"/>
</dbReference>
<dbReference type="Proteomes" id="UP000198854">
    <property type="component" value="Unassembled WGS sequence"/>
</dbReference>
<dbReference type="AlphaFoldDB" id="A0A1G7WPL1"/>
<name>A0A1G7WPL1_9VIBR</name>
<accession>A0A1G7WPL1</accession>